<dbReference type="PROSITE" id="PS51257">
    <property type="entry name" value="PROKAR_LIPOPROTEIN"/>
    <property type="match status" value="1"/>
</dbReference>
<evidence type="ECO:0000313" key="7">
    <source>
        <dbReference type="EMBL" id="PRY23943.1"/>
    </source>
</evidence>
<accession>A0A2T0RS76</accession>
<evidence type="ECO:0000256" key="5">
    <source>
        <dbReference type="SAM" id="MobiDB-lite"/>
    </source>
</evidence>
<evidence type="ECO:0000313" key="8">
    <source>
        <dbReference type="Proteomes" id="UP000239209"/>
    </source>
</evidence>
<dbReference type="InterPro" id="IPR006129">
    <property type="entry name" value="AdhesinB"/>
</dbReference>
<comment type="similarity">
    <text evidence="1 4">Belongs to the bacterial solute-binding protein 9 family.</text>
</comment>
<dbReference type="InterPro" id="IPR006127">
    <property type="entry name" value="ZnuA-like"/>
</dbReference>
<gene>
    <name evidence="7" type="ORF">CLV70_11475</name>
</gene>
<protein>
    <submittedName>
        <fullName evidence="7">Zinc transport system substrate-binding protein</fullName>
    </submittedName>
</protein>
<comment type="caution">
    <text evidence="7">The sequence shown here is derived from an EMBL/GenBank/DDBJ whole genome shotgun (WGS) entry which is preliminary data.</text>
</comment>
<evidence type="ECO:0000256" key="3">
    <source>
        <dbReference type="ARBA" id="ARBA00022729"/>
    </source>
</evidence>
<dbReference type="Gene3D" id="3.40.50.1980">
    <property type="entry name" value="Nitrogenase molybdenum iron protein domain"/>
    <property type="match status" value="2"/>
</dbReference>
<keyword evidence="3 6" id="KW-0732">Signal</keyword>
<keyword evidence="8" id="KW-1185">Reference proteome</keyword>
<dbReference type="OrthoDB" id="9810636at2"/>
<evidence type="ECO:0000256" key="6">
    <source>
        <dbReference type="SAM" id="SignalP"/>
    </source>
</evidence>
<feature type="signal peptide" evidence="6">
    <location>
        <begin position="1"/>
        <end position="23"/>
    </location>
</feature>
<dbReference type="GO" id="GO:0007155">
    <property type="term" value="P:cell adhesion"/>
    <property type="evidence" value="ECO:0007669"/>
    <property type="project" value="InterPro"/>
</dbReference>
<keyword evidence="2 4" id="KW-0813">Transport</keyword>
<dbReference type="AlphaFoldDB" id="A0A2T0RS76"/>
<dbReference type="GO" id="GO:0030001">
    <property type="term" value="P:metal ion transport"/>
    <property type="evidence" value="ECO:0007669"/>
    <property type="project" value="InterPro"/>
</dbReference>
<dbReference type="GO" id="GO:0046872">
    <property type="term" value="F:metal ion binding"/>
    <property type="evidence" value="ECO:0007669"/>
    <property type="project" value="InterPro"/>
</dbReference>
<proteinExistence type="inferred from homology"/>
<dbReference type="Pfam" id="PF01297">
    <property type="entry name" value="ZnuA"/>
    <property type="match status" value="1"/>
</dbReference>
<evidence type="ECO:0000256" key="2">
    <source>
        <dbReference type="ARBA" id="ARBA00022448"/>
    </source>
</evidence>
<dbReference type="InterPro" id="IPR006128">
    <property type="entry name" value="Lipoprotein_PsaA-like"/>
</dbReference>
<dbReference type="PANTHER" id="PTHR42953">
    <property type="entry name" value="HIGH-AFFINITY ZINC UPTAKE SYSTEM PROTEIN ZNUA-RELATED"/>
    <property type="match status" value="1"/>
</dbReference>
<organism evidence="7 8">
    <name type="scientific">Pseudosporangium ferrugineum</name>
    <dbReference type="NCBI Taxonomy" id="439699"/>
    <lineage>
        <taxon>Bacteria</taxon>
        <taxon>Bacillati</taxon>
        <taxon>Actinomycetota</taxon>
        <taxon>Actinomycetes</taxon>
        <taxon>Micromonosporales</taxon>
        <taxon>Micromonosporaceae</taxon>
        <taxon>Pseudosporangium</taxon>
    </lineage>
</organism>
<sequence>MPLRRILAATAAVLLLGATGACGEKASGVTDGRLDVVTAFYPLQFLAERIGGPAVHVTQLTKPGAEPHDVELNPRQVGRISDAGLVVYLAGFQPAVDEAVAQEAKDRAFDAGSAVELLAAGEHEHEPGEEEHAEARGGTDPHVWLDPVRYATIAGRLAERLGQADPAHATAYTERATALRTELTALDAAYAAGLKTCARREIVTSHTAFHYLTDRYGLTEVGITGVSPEAEPSPRRLAEVAERARAAGATTIFFETLVSPKVAETIAREVGARTAVLDPLEGVSEPGADYFSVMRANLTALTAALGCPS</sequence>
<feature type="chain" id="PRO_5038917395" evidence="6">
    <location>
        <begin position="24"/>
        <end position="309"/>
    </location>
</feature>
<dbReference type="PRINTS" id="PR00691">
    <property type="entry name" value="ADHESINB"/>
</dbReference>
<dbReference type="Proteomes" id="UP000239209">
    <property type="component" value="Unassembled WGS sequence"/>
</dbReference>
<dbReference type="RefSeq" id="WP_106129352.1">
    <property type="nucleotide sequence ID" value="NZ_PVZG01000014.1"/>
</dbReference>
<dbReference type="PANTHER" id="PTHR42953:SF3">
    <property type="entry name" value="HIGH-AFFINITY ZINC UPTAKE SYSTEM PROTEIN ZNUA"/>
    <property type="match status" value="1"/>
</dbReference>
<evidence type="ECO:0000256" key="1">
    <source>
        <dbReference type="ARBA" id="ARBA00011028"/>
    </source>
</evidence>
<dbReference type="EMBL" id="PVZG01000014">
    <property type="protein sequence ID" value="PRY23943.1"/>
    <property type="molecule type" value="Genomic_DNA"/>
</dbReference>
<evidence type="ECO:0000256" key="4">
    <source>
        <dbReference type="RuleBase" id="RU003512"/>
    </source>
</evidence>
<name>A0A2T0RS76_9ACTN</name>
<dbReference type="InterPro" id="IPR050492">
    <property type="entry name" value="Bact_metal-bind_prot9"/>
</dbReference>
<reference evidence="7 8" key="1">
    <citation type="submission" date="2018-03" db="EMBL/GenBank/DDBJ databases">
        <title>Genomic Encyclopedia of Archaeal and Bacterial Type Strains, Phase II (KMG-II): from individual species to whole genera.</title>
        <authorList>
            <person name="Goeker M."/>
        </authorList>
    </citation>
    <scope>NUCLEOTIDE SEQUENCE [LARGE SCALE GENOMIC DNA]</scope>
    <source>
        <strain evidence="7 8">DSM 45348</strain>
    </source>
</reference>
<feature type="region of interest" description="Disordered" evidence="5">
    <location>
        <begin position="122"/>
        <end position="141"/>
    </location>
</feature>
<dbReference type="PRINTS" id="PR00690">
    <property type="entry name" value="ADHESNFAMILY"/>
</dbReference>
<dbReference type="SUPFAM" id="SSF53807">
    <property type="entry name" value="Helical backbone' metal receptor"/>
    <property type="match status" value="1"/>
</dbReference>